<name>A0ABS5W9A2_9SPHN</name>
<reference evidence="1 2" key="1">
    <citation type="submission" date="2021-05" db="EMBL/GenBank/DDBJ databases">
        <title>Croceibacterium sp. LX-88 genome sequence.</title>
        <authorList>
            <person name="Luo X."/>
        </authorList>
    </citation>
    <scope>NUCLEOTIDE SEQUENCE [LARGE SCALE GENOMIC DNA]</scope>
    <source>
        <strain evidence="1 2">LX-88</strain>
    </source>
</reference>
<comment type="caution">
    <text evidence="1">The sequence shown here is derived from an EMBL/GenBank/DDBJ whole genome shotgun (WGS) entry which is preliminary data.</text>
</comment>
<dbReference type="Pfam" id="PF09351">
    <property type="entry name" value="DUF1993"/>
    <property type="match status" value="1"/>
</dbReference>
<dbReference type="PANTHER" id="PTHR36922">
    <property type="entry name" value="BLL2446 PROTEIN"/>
    <property type="match status" value="1"/>
</dbReference>
<dbReference type="InterPro" id="IPR034660">
    <property type="entry name" value="DinB/YfiT-like"/>
</dbReference>
<dbReference type="RefSeq" id="WP_214537774.1">
    <property type="nucleotide sequence ID" value="NZ_JAHFVK010000003.1"/>
</dbReference>
<dbReference type="InterPro" id="IPR018531">
    <property type="entry name" value="DUF1993"/>
</dbReference>
<dbReference type="Gene3D" id="1.20.120.450">
    <property type="entry name" value="dinb family like domain"/>
    <property type="match status" value="1"/>
</dbReference>
<organism evidence="1 2">
    <name type="scientific">Croceibacterium selenioxidans</name>
    <dbReference type="NCBI Taxonomy" id="2838833"/>
    <lineage>
        <taxon>Bacteria</taxon>
        <taxon>Pseudomonadati</taxon>
        <taxon>Pseudomonadota</taxon>
        <taxon>Alphaproteobacteria</taxon>
        <taxon>Sphingomonadales</taxon>
        <taxon>Erythrobacteraceae</taxon>
        <taxon>Croceibacterium</taxon>
    </lineage>
</organism>
<proteinExistence type="predicted"/>
<gene>
    <name evidence="1" type="ORF">KK137_16415</name>
</gene>
<dbReference type="SUPFAM" id="SSF109854">
    <property type="entry name" value="DinB/YfiT-like putative metalloenzymes"/>
    <property type="match status" value="1"/>
</dbReference>
<dbReference type="PANTHER" id="PTHR36922:SF1">
    <property type="entry name" value="DUF1993 DOMAIN-CONTAINING PROTEIN"/>
    <property type="match status" value="1"/>
</dbReference>
<accession>A0ABS5W9A2</accession>
<dbReference type="Proteomes" id="UP000811255">
    <property type="component" value="Unassembled WGS sequence"/>
</dbReference>
<dbReference type="EMBL" id="JAHFVK010000003">
    <property type="protein sequence ID" value="MBT2135922.1"/>
    <property type="molecule type" value="Genomic_DNA"/>
</dbReference>
<protein>
    <submittedName>
        <fullName evidence="1">DUF1993 family protein</fullName>
    </submittedName>
</protein>
<sequence>MPLSLHAALVPSWLQILGAGRGWLDKAAACGLDESSVVDARLAEDMFPFSYQVKSMAVHSQGAIEAVRQGVFSPNFAEALPGSLNELRERLDGAIALLESVGEDELESFIGKPMRFEIGEKRLDFTAEDFLFTFSQPNFYFHATTAYGILRAKGVKVGKLDYLGKLRLTQPA</sequence>
<evidence type="ECO:0000313" key="1">
    <source>
        <dbReference type="EMBL" id="MBT2135922.1"/>
    </source>
</evidence>
<keyword evidence="2" id="KW-1185">Reference proteome</keyword>
<evidence type="ECO:0000313" key="2">
    <source>
        <dbReference type="Proteomes" id="UP000811255"/>
    </source>
</evidence>